<organism evidence="1 2">
    <name type="scientific">Hymenobacter lucidus</name>
    <dbReference type="NCBI Taxonomy" id="2880930"/>
    <lineage>
        <taxon>Bacteria</taxon>
        <taxon>Pseudomonadati</taxon>
        <taxon>Bacteroidota</taxon>
        <taxon>Cytophagia</taxon>
        <taxon>Cytophagales</taxon>
        <taxon>Hymenobacteraceae</taxon>
        <taxon>Hymenobacter</taxon>
    </lineage>
</organism>
<gene>
    <name evidence="1" type="ORF">LGH74_09050</name>
</gene>
<dbReference type="PROSITE" id="PS51257">
    <property type="entry name" value="PROKAR_LIPOPROTEIN"/>
    <property type="match status" value="1"/>
</dbReference>
<dbReference type="EMBL" id="JAJADR010000002">
    <property type="protein sequence ID" value="MCB2408122.1"/>
    <property type="molecule type" value="Genomic_DNA"/>
</dbReference>
<name>A0ABS8ASV3_9BACT</name>
<evidence type="ECO:0008006" key="3">
    <source>
        <dbReference type="Google" id="ProtNLM"/>
    </source>
</evidence>
<protein>
    <recommendedName>
        <fullName evidence="3">DUF3153 domain-containing protein</fullName>
    </recommendedName>
</protein>
<accession>A0ABS8ASV3</accession>
<sequence>MYALRRHRRQLLLPPGLLALAFLLLLGCRVIEQQAGRLREQYVVSLTVAPPLPNQDPILAKGNPHLYMPPSKLEHFRPWQTVLLTGNVWQDYFSLQQAQTILRQLHHAPNHDRGLRIRFGPQASYASLIQTLDQLYNADVNKYWLDIHHEPTTLYTFTTYQQQPLIECYGTFTGKQATATLAPRLYSCTEVGTIPFKLMPPEEASIWAHVTEDIPPFSITTTWASLLLLALVSGGRLFRQWQQA</sequence>
<comment type="caution">
    <text evidence="1">The sequence shown here is derived from an EMBL/GenBank/DDBJ whole genome shotgun (WGS) entry which is preliminary data.</text>
</comment>
<proteinExistence type="predicted"/>
<evidence type="ECO:0000313" key="1">
    <source>
        <dbReference type="EMBL" id="MCB2408122.1"/>
    </source>
</evidence>
<reference evidence="1" key="1">
    <citation type="submission" date="2021-10" db="EMBL/GenBank/DDBJ databases">
        <authorList>
            <person name="Dean J.D."/>
            <person name="Kim M.K."/>
            <person name="Newey C.N."/>
            <person name="Stoker T.S."/>
            <person name="Thompson D.W."/>
            <person name="Grose J.H."/>
        </authorList>
    </citation>
    <scope>NUCLEOTIDE SEQUENCE</scope>
    <source>
        <strain evidence="1">BT178</strain>
    </source>
</reference>
<dbReference type="Proteomes" id="UP001165296">
    <property type="component" value="Unassembled WGS sequence"/>
</dbReference>
<evidence type="ECO:0000313" key="2">
    <source>
        <dbReference type="Proteomes" id="UP001165296"/>
    </source>
</evidence>
<keyword evidence="2" id="KW-1185">Reference proteome</keyword>